<dbReference type="InterPro" id="IPR015373">
    <property type="entry name" value="Interferon/interleukin_rcp_dom"/>
</dbReference>
<dbReference type="RefSeq" id="XP_010881255.1">
    <property type="nucleotide sequence ID" value="XM_010882953.3"/>
</dbReference>
<keyword evidence="2" id="KW-0732">Signal</keyword>
<dbReference type="GeneID" id="105017922"/>
<feature type="domain" description="Fibronectin type-III" evidence="6">
    <location>
        <begin position="17"/>
        <end position="124"/>
    </location>
</feature>
<protein>
    <recommendedName>
        <fullName evidence="10">Fibronectin type-III domain-containing protein</fullName>
    </recommendedName>
</protein>
<reference evidence="9" key="1">
    <citation type="journal article" date="2014" name="PLoS ONE">
        <title>The genome and linkage map of the northern pike (Esox lucius): conserved synteny revealed between the salmonid sister group and the Neoteleostei.</title>
        <authorList>
            <person name="Rondeau E.B."/>
            <person name="Minkley D.R."/>
            <person name="Leong J.S."/>
            <person name="Messmer A.M."/>
            <person name="Jantzen J.R."/>
            <person name="von Schalburg K.R."/>
            <person name="Lemon C."/>
            <person name="Bird N.H."/>
            <person name="Koop B.F."/>
        </authorList>
    </citation>
    <scope>NUCLEOTIDE SEQUENCE</scope>
</reference>
<dbReference type="Proteomes" id="UP000265140">
    <property type="component" value="Chromosome 18"/>
</dbReference>
<comment type="similarity">
    <text evidence="1">Belongs to the type II cytokine receptor family.</text>
</comment>
<keyword evidence="4" id="KW-0675">Receptor</keyword>
<dbReference type="STRING" id="8010.ENSELUP00000021194"/>
<keyword evidence="3" id="KW-1015">Disulfide bond</keyword>
<sequence length="599" mass="67978">MYLSKILRERIGKYLFLFSLWTAVVSHRSNVARPKGVHFSSMNLKNVVKWHHGEDSPNDTHYMVEYAIYGDMVDGGGRKVHWRVKKECVDIPQTWCDLSNETTDLDENYFARVKAVGTNISSRWTLTDKRFDPKADTIFGPPHVKLVVKENRAKVRLKGPMRWKTGNLTKEYSMLKFFPGMTYSLFVYDNRSNQTRHFPLKTKSFECGLLTYETQYCFSAKAQYLTSPSHASEWECLTTPRDPFYDQLLLMVMGVAVPSLICLFILLIIGCLAYHFICGTKQQSPSFLAISNIPKPQQTFCPEQAVTVNVILVNMAKPSTVPALIHQPDMAPLLPYAAHQAPDREESPEEPWERDLWQGQPETLDYGFVGAEMPEIRETKASDIEETLPLGLSQSNPYVAQKCASRSQEPLDNIVFTGICLERDPETGLFRIPLPNLGGEGKGYKEPDQVQSPYAPQCLSVSETPERDLWEEKADDPQIYPSDCGFVGSIPEQQVGTSEYLMLSDRRDTEPPQLLFPEESEEEDEGGNCVDWSPTTGILQIPLLSQTMLEVEVGREKDTESEQMEILPSVIVRQSSEESEGESDLTKLQNVWNLQIMEN</sequence>
<dbReference type="KEGG" id="els:105017922"/>
<keyword evidence="9" id="KW-1185">Reference proteome</keyword>
<dbReference type="Bgee" id="ENSELUG00000020323">
    <property type="expression patterns" value="Expressed in pharyngeal gill and 10 other cell types or tissues"/>
</dbReference>
<dbReference type="SUPFAM" id="SSF49265">
    <property type="entry name" value="Fibronectin type III"/>
    <property type="match status" value="2"/>
</dbReference>
<gene>
    <name evidence="8" type="primary">IL20RA</name>
</gene>
<dbReference type="CTD" id="53832"/>
<evidence type="ECO:0000259" key="7">
    <source>
        <dbReference type="Pfam" id="PF09294"/>
    </source>
</evidence>
<dbReference type="GO" id="GO:0005886">
    <property type="term" value="C:plasma membrane"/>
    <property type="evidence" value="ECO:0007669"/>
    <property type="project" value="TreeGrafter"/>
</dbReference>
<dbReference type="Gene3D" id="2.60.40.10">
    <property type="entry name" value="Immunoglobulins"/>
    <property type="match status" value="2"/>
</dbReference>
<dbReference type="FunCoup" id="A0A3P8YX85">
    <property type="interactions" value="333"/>
</dbReference>
<dbReference type="InterPro" id="IPR036116">
    <property type="entry name" value="FN3_sf"/>
</dbReference>
<dbReference type="Pfam" id="PF09294">
    <property type="entry name" value="Interfer-bind"/>
    <property type="match status" value="1"/>
</dbReference>
<feature type="domain" description="Interferon/interleukin receptor" evidence="7">
    <location>
        <begin position="137"/>
        <end position="240"/>
    </location>
</feature>
<dbReference type="GeneTree" id="ENSGT00940000157314"/>
<reference evidence="8" key="3">
    <citation type="submission" date="2025-08" db="UniProtKB">
        <authorList>
            <consortium name="Ensembl"/>
        </authorList>
    </citation>
    <scope>IDENTIFICATION</scope>
</reference>
<evidence type="ECO:0000313" key="8">
    <source>
        <dbReference type="Ensembl" id="ENSELUP00000021194.1"/>
    </source>
</evidence>
<dbReference type="GO" id="GO:0004896">
    <property type="term" value="F:cytokine receptor activity"/>
    <property type="evidence" value="ECO:0007669"/>
    <property type="project" value="TreeGrafter"/>
</dbReference>
<evidence type="ECO:0000256" key="5">
    <source>
        <dbReference type="SAM" id="Phobius"/>
    </source>
</evidence>
<dbReference type="Ensembl" id="ENSELUT00000031822.3">
    <property type="protein sequence ID" value="ENSELUP00000021194.1"/>
    <property type="gene ID" value="ENSELUG00000020323.3"/>
</dbReference>
<feature type="transmembrane region" description="Helical" evidence="5">
    <location>
        <begin position="248"/>
        <end position="277"/>
    </location>
</feature>
<keyword evidence="5" id="KW-1133">Transmembrane helix</keyword>
<proteinExistence type="inferred from homology"/>
<evidence type="ECO:0000256" key="2">
    <source>
        <dbReference type="ARBA" id="ARBA00022729"/>
    </source>
</evidence>
<dbReference type="InterPro" id="IPR013783">
    <property type="entry name" value="Ig-like_fold"/>
</dbReference>
<keyword evidence="5" id="KW-0472">Membrane</keyword>
<evidence type="ECO:0000259" key="6">
    <source>
        <dbReference type="Pfam" id="PF01108"/>
    </source>
</evidence>
<dbReference type="InParanoid" id="A0A3P8YX85"/>
<evidence type="ECO:0000313" key="9">
    <source>
        <dbReference type="Proteomes" id="UP000265140"/>
    </source>
</evidence>
<reference evidence="8" key="4">
    <citation type="submission" date="2025-09" db="UniProtKB">
        <authorList>
            <consortium name="Ensembl"/>
        </authorList>
    </citation>
    <scope>IDENTIFICATION</scope>
</reference>
<evidence type="ECO:0000256" key="4">
    <source>
        <dbReference type="ARBA" id="ARBA00023170"/>
    </source>
</evidence>
<evidence type="ECO:0008006" key="10">
    <source>
        <dbReference type="Google" id="ProtNLM"/>
    </source>
</evidence>
<name>A0A3P8YX85_ESOLU</name>
<dbReference type="Pfam" id="PF01108">
    <property type="entry name" value="Tissue_fac"/>
    <property type="match status" value="1"/>
</dbReference>
<dbReference type="InterPro" id="IPR050650">
    <property type="entry name" value="Type-II_Cytokine-TF_Rcpt"/>
</dbReference>
<dbReference type="FunFam" id="2.60.40.10:FF:000348">
    <property type="entry name" value="Interleukin 20 receptor subunit alpha"/>
    <property type="match status" value="1"/>
</dbReference>
<accession>A0A3P8YX85</accession>
<dbReference type="InterPro" id="IPR003961">
    <property type="entry name" value="FN3_dom"/>
</dbReference>
<dbReference type="AlphaFoldDB" id="A0A3P8YX85"/>
<keyword evidence="5" id="KW-0812">Transmembrane</keyword>
<reference evidence="8" key="2">
    <citation type="submission" date="2020-02" db="EMBL/GenBank/DDBJ databases">
        <title>Esox lucius (northern pike) genome, fEsoLuc1, primary haplotype.</title>
        <authorList>
            <person name="Myers G."/>
            <person name="Karagic N."/>
            <person name="Meyer A."/>
            <person name="Pippel M."/>
            <person name="Reichard M."/>
            <person name="Winkler S."/>
            <person name="Tracey A."/>
            <person name="Sims Y."/>
            <person name="Howe K."/>
            <person name="Rhie A."/>
            <person name="Formenti G."/>
            <person name="Durbin R."/>
            <person name="Fedrigo O."/>
            <person name="Jarvis E.D."/>
        </authorList>
    </citation>
    <scope>NUCLEOTIDE SEQUENCE [LARGE SCALE GENOMIC DNA]</scope>
</reference>
<organism evidence="8 9">
    <name type="scientific">Esox lucius</name>
    <name type="common">Northern pike</name>
    <dbReference type="NCBI Taxonomy" id="8010"/>
    <lineage>
        <taxon>Eukaryota</taxon>
        <taxon>Metazoa</taxon>
        <taxon>Chordata</taxon>
        <taxon>Craniata</taxon>
        <taxon>Vertebrata</taxon>
        <taxon>Euteleostomi</taxon>
        <taxon>Actinopterygii</taxon>
        <taxon>Neopterygii</taxon>
        <taxon>Teleostei</taxon>
        <taxon>Protacanthopterygii</taxon>
        <taxon>Esociformes</taxon>
        <taxon>Esocidae</taxon>
        <taxon>Esox</taxon>
    </lineage>
</organism>
<dbReference type="OMA" id="MVQIRVK"/>
<dbReference type="PANTHER" id="PTHR20859:SF86">
    <property type="entry name" value="INTERLEUKIN-20 RECEPTOR SUBUNIT ALPHA"/>
    <property type="match status" value="1"/>
</dbReference>
<dbReference type="OrthoDB" id="9909056at2759"/>
<dbReference type="PANTHER" id="PTHR20859">
    <property type="entry name" value="INTERFERON/INTERLEUKIN RECEPTOR"/>
    <property type="match status" value="1"/>
</dbReference>
<evidence type="ECO:0000256" key="1">
    <source>
        <dbReference type="ARBA" id="ARBA00005399"/>
    </source>
</evidence>
<evidence type="ECO:0000256" key="3">
    <source>
        <dbReference type="ARBA" id="ARBA00023157"/>
    </source>
</evidence>